<feature type="region of interest" description="Disordered" evidence="1">
    <location>
        <begin position="75"/>
        <end position="100"/>
    </location>
</feature>
<dbReference type="EMBL" id="SRLO01000024">
    <property type="protein sequence ID" value="TNN84929.1"/>
    <property type="molecule type" value="Genomic_DNA"/>
</dbReference>
<sequence length="194" mass="21057">MGIGCVYMRARVTEEALQQITGLSRGPCLSLCCYLENTRAGLDTAVPGRSASDTQASDKTTRGLQLFCNERPLSLESSPRCRREEAGPQATGATRRREDLPPSTFVGLHLHFDVHTELTNTSSSAHKASALGNGEEEARRRRCREAGPLTFSSQEQTISGEMHLPKSDPGHPSPIVPSPGIMWHLPHGAADQLQ</sequence>
<evidence type="ECO:0000313" key="2">
    <source>
        <dbReference type="EMBL" id="TNN84929.1"/>
    </source>
</evidence>
<reference evidence="2 3" key="1">
    <citation type="submission" date="2019-03" db="EMBL/GenBank/DDBJ databases">
        <title>First draft genome of Liparis tanakae, snailfish: a comprehensive survey of snailfish specific genes.</title>
        <authorList>
            <person name="Kim W."/>
            <person name="Song I."/>
            <person name="Jeong J.-H."/>
            <person name="Kim D."/>
            <person name="Kim S."/>
            <person name="Ryu S."/>
            <person name="Song J.Y."/>
            <person name="Lee S.K."/>
        </authorList>
    </citation>
    <scope>NUCLEOTIDE SEQUENCE [LARGE SCALE GENOMIC DNA]</scope>
    <source>
        <tissue evidence="2">Muscle</tissue>
    </source>
</reference>
<name>A0A4Z2J3X9_9TELE</name>
<dbReference type="AlphaFoldDB" id="A0A4Z2J3X9"/>
<feature type="region of interest" description="Disordered" evidence="1">
    <location>
        <begin position="119"/>
        <end position="194"/>
    </location>
</feature>
<proteinExistence type="predicted"/>
<protein>
    <submittedName>
        <fullName evidence="2">Uncharacterized protein</fullName>
    </submittedName>
</protein>
<dbReference type="Proteomes" id="UP000314294">
    <property type="component" value="Unassembled WGS sequence"/>
</dbReference>
<comment type="caution">
    <text evidence="2">The sequence shown here is derived from an EMBL/GenBank/DDBJ whole genome shotgun (WGS) entry which is preliminary data.</text>
</comment>
<evidence type="ECO:0000313" key="3">
    <source>
        <dbReference type="Proteomes" id="UP000314294"/>
    </source>
</evidence>
<feature type="compositionally biased region" description="Polar residues" evidence="1">
    <location>
        <begin position="150"/>
        <end position="159"/>
    </location>
</feature>
<organism evidence="2 3">
    <name type="scientific">Liparis tanakae</name>
    <name type="common">Tanaka's snailfish</name>
    <dbReference type="NCBI Taxonomy" id="230148"/>
    <lineage>
        <taxon>Eukaryota</taxon>
        <taxon>Metazoa</taxon>
        <taxon>Chordata</taxon>
        <taxon>Craniata</taxon>
        <taxon>Vertebrata</taxon>
        <taxon>Euteleostomi</taxon>
        <taxon>Actinopterygii</taxon>
        <taxon>Neopterygii</taxon>
        <taxon>Teleostei</taxon>
        <taxon>Neoteleostei</taxon>
        <taxon>Acanthomorphata</taxon>
        <taxon>Eupercaria</taxon>
        <taxon>Perciformes</taxon>
        <taxon>Cottioidei</taxon>
        <taxon>Cottales</taxon>
        <taxon>Liparidae</taxon>
        <taxon>Liparis</taxon>
    </lineage>
</organism>
<gene>
    <name evidence="2" type="ORF">EYF80_004974</name>
</gene>
<accession>A0A4Z2J3X9</accession>
<evidence type="ECO:0000256" key="1">
    <source>
        <dbReference type="SAM" id="MobiDB-lite"/>
    </source>
</evidence>
<keyword evidence="3" id="KW-1185">Reference proteome</keyword>